<dbReference type="PANTHER" id="PTHR41299">
    <property type="entry name" value="THIAMINE PYROPHOSPHOKINASE"/>
    <property type="match status" value="1"/>
</dbReference>
<dbReference type="OrthoDB" id="9804377at2"/>
<dbReference type="InterPro" id="IPR006282">
    <property type="entry name" value="Thi_PPkinase"/>
</dbReference>
<dbReference type="SUPFAM" id="SSF63999">
    <property type="entry name" value="Thiamin pyrophosphokinase, catalytic domain"/>
    <property type="match status" value="1"/>
</dbReference>
<dbReference type="EC" id="2.7.6.2" evidence="5"/>
<dbReference type="InterPro" id="IPR007373">
    <property type="entry name" value="Thiamin_PyroPKinase_B1-bd"/>
</dbReference>
<sequence length="230" mass="26308">MKAIALLGGPKEEWTNEIQTVFKEAKKNGDLVIGVDRGSYLLEELGIMPDLAIGDFDSLKKEELTKIESNVKDIRYSNPVKDWTDSELMIKSVFAGYNAKSLTIYGATGGRIDHFLVNLFMFLNPEIKKYAEKVTLIDQQNLIRFFLPGHHVITKEKDYPYFGVASLAAIQNLNISKAKYFLENYSGDYPRVFASNEFRQDRDEFELDFDSGFISVIFSKDIDKFEHAMN</sequence>
<keyword evidence="4" id="KW-0067">ATP-binding</keyword>
<evidence type="ECO:0000256" key="4">
    <source>
        <dbReference type="ARBA" id="ARBA00022840"/>
    </source>
</evidence>
<feature type="domain" description="Thiamin pyrophosphokinase thiamin-binding" evidence="6">
    <location>
        <begin position="149"/>
        <end position="214"/>
    </location>
</feature>
<dbReference type="RefSeq" id="WP_057798938.1">
    <property type="nucleotide sequence ID" value="NZ_AZFM01000019.1"/>
</dbReference>
<evidence type="ECO:0000259" key="6">
    <source>
        <dbReference type="SMART" id="SM00983"/>
    </source>
</evidence>
<evidence type="ECO:0000256" key="1">
    <source>
        <dbReference type="ARBA" id="ARBA00022679"/>
    </source>
</evidence>
<dbReference type="InterPro" id="IPR007371">
    <property type="entry name" value="TPK_catalytic"/>
</dbReference>
<evidence type="ECO:0000313" key="8">
    <source>
        <dbReference type="Proteomes" id="UP000051036"/>
    </source>
</evidence>
<keyword evidence="1" id="KW-0808">Transferase</keyword>
<proteinExistence type="predicted"/>
<dbReference type="Pfam" id="PF04263">
    <property type="entry name" value="TPK_catalytic"/>
    <property type="match status" value="1"/>
</dbReference>
<dbReference type="EMBL" id="AZFM01000019">
    <property type="protein sequence ID" value="KRL89658.1"/>
    <property type="molecule type" value="Genomic_DNA"/>
</dbReference>
<keyword evidence="8" id="KW-1185">Reference proteome</keyword>
<protein>
    <recommendedName>
        <fullName evidence="5">Thiamine diphosphokinase</fullName>
        <ecNumber evidence="5">2.7.6.2</ecNumber>
    </recommendedName>
</protein>
<evidence type="ECO:0000256" key="3">
    <source>
        <dbReference type="ARBA" id="ARBA00022777"/>
    </source>
</evidence>
<dbReference type="Gene3D" id="3.40.50.10240">
    <property type="entry name" value="Thiamin pyrophosphokinase, catalytic domain"/>
    <property type="match status" value="1"/>
</dbReference>
<evidence type="ECO:0000313" key="7">
    <source>
        <dbReference type="EMBL" id="KRL89658.1"/>
    </source>
</evidence>
<dbReference type="GO" id="GO:0006772">
    <property type="term" value="P:thiamine metabolic process"/>
    <property type="evidence" value="ECO:0007669"/>
    <property type="project" value="UniProtKB-UniRule"/>
</dbReference>
<evidence type="ECO:0000256" key="2">
    <source>
        <dbReference type="ARBA" id="ARBA00022741"/>
    </source>
</evidence>
<dbReference type="PATRIC" id="fig|1423763.3.peg.565"/>
<dbReference type="PANTHER" id="PTHR41299:SF1">
    <property type="entry name" value="THIAMINE PYROPHOSPHOKINASE"/>
    <property type="match status" value="1"/>
</dbReference>
<evidence type="ECO:0000256" key="5">
    <source>
        <dbReference type="NCBIfam" id="TIGR01378"/>
    </source>
</evidence>
<organism evidence="7 8">
    <name type="scientific">Lactobacillus kalixensis DSM 16043</name>
    <dbReference type="NCBI Taxonomy" id="1423763"/>
    <lineage>
        <taxon>Bacteria</taxon>
        <taxon>Bacillati</taxon>
        <taxon>Bacillota</taxon>
        <taxon>Bacilli</taxon>
        <taxon>Lactobacillales</taxon>
        <taxon>Lactobacillaceae</taxon>
        <taxon>Lactobacillus</taxon>
    </lineage>
</organism>
<gene>
    <name evidence="7" type="ORF">FC46_GL000561</name>
</gene>
<dbReference type="SMART" id="SM00983">
    <property type="entry name" value="TPK_B1_binding"/>
    <property type="match status" value="1"/>
</dbReference>
<comment type="caution">
    <text evidence="7">The sequence shown here is derived from an EMBL/GenBank/DDBJ whole genome shotgun (WGS) entry which is preliminary data.</text>
</comment>
<reference evidence="7 8" key="1">
    <citation type="journal article" date="2015" name="Genome Announc.">
        <title>Expanding the biotechnology potential of lactobacilli through comparative genomics of 213 strains and associated genera.</title>
        <authorList>
            <person name="Sun Z."/>
            <person name="Harris H.M."/>
            <person name="McCann A."/>
            <person name="Guo C."/>
            <person name="Argimon S."/>
            <person name="Zhang W."/>
            <person name="Yang X."/>
            <person name="Jeffery I.B."/>
            <person name="Cooney J.C."/>
            <person name="Kagawa T.F."/>
            <person name="Liu W."/>
            <person name="Song Y."/>
            <person name="Salvetti E."/>
            <person name="Wrobel A."/>
            <person name="Rasinkangas P."/>
            <person name="Parkhill J."/>
            <person name="Rea M.C."/>
            <person name="O'Sullivan O."/>
            <person name="Ritari J."/>
            <person name="Douillard F.P."/>
            <person name="Paul Ross R."/>
            <person name="Yang R."/>
            <person name="Briner A.E."/>
            <person name="Felis G.E."/>
            <person name="de Vos W.M."/>
            <person name="Barrangou R."/>
            <person name="Klaenhammer T.R."/>
            <person name="Caufield P.W."/>
            <person name="Cui Y."/>
            <person name="Zhang H."/>
            <person name="O'Toole P.W."/>
        </authorList>
    </citation>
    <scope>NUCLEOTIDE SEQUENCE [LARGE SCALE GENOMIC DNA]</scope>
    <source>
        <strain evidence="7 8">DSM 16043</strain>
    </source>
</reference>
<dbReference type="GO" id="GO:0009229">
    <property type="term" value="P:thiamine diphosphate biosynthetic process"/>
    <property type="evidence" value="ECO:0007669"/>
    <property type="project" value="InterPro"/>
</dbReference>
<keyword evidence="2" id="KW-0547">Nucleotide-binding</keyword>
<dbReference type="InterPro" id="IPR053149">
    <property type="entry name" value="TPK"/>
</dbReference>
<name>A0A0R1UEJ6_9LACO</name>
<dbReference type="NCBIfam" id="TIGR01378">
    <property type="entry name" value="thi_PPkinase"/>
    <property type="match status" value="1"/>
</dbReference>
<dbReference type="GO" id="GO:0004788">
    <property type="term" value="F:thiamine diphosphokinase activity"/>
    <property type="evidence" value="ECO:0007669"/>
    <property type="project" value="UniProtKB-UniRule"/>
</dbReference>
<dbReference type="CDD" id="cd07995">
    <property type="entry name" value="TPK"/>
    <property type="match status" value="1"/>
</dbReference>
<dbReference type="GO" id="GO:0016301">
    <property type="term" value="F:kinase activity"/>
    <property type="evidence" value="ECO:0007669"/>
    <property type="project" value="UniProtKB-KW"/>
</dbReference>
<dbReference type="STRING" id="1423763.FC46_GL000561"/>
<dbReference type="GO" id="GO:0005524">
    <property type="term" value="F:ATP binding"/>
    <property type="evidence" value="ECO:0007669"/>
    <property type="project" value="UniProtKB-KW"/>
</dbReference>
<accession>A0A0R1UEJ6</accession>
<dbReference type="InterPro" id="IPR036759">
    <property type="entry name" value="TPK_catalytic_sf"/>
</dbReference>
<dbReference type="Proteomes" id="UP000051036">
    <property type="component" value="Unassembled WGS sequence"/>
</dbReference>
<dbReference type="GO" id="GO:0030975">
    <property type="term" value="F:thiamine binding"/>
    <property type="evidence" value="ECO:0007669"/>
    <property type="project" value="InterPro"/>
</dbReference>
<keyword evidence="3" id="KW-0418">Kinase</keyword>
<dbReference type="Pfam" id="PF04265">
    <property type="entry name" value="TPK_B1_binding"/>
    <property type="match status" value="1"/>
</dbReference>
<dbReference type="AlphaFoldDB" id="A0A0R1UEJ6"/>